<organism evidence="3 4">
    <name type="scientific">Bugula neritina</name>
    <name type="common">Brown bryozoan</name>
    <name type="synonym">Sertularia neritina</name>
    <dbReference type="NCBI Taxonomy" id="10212"/>
    <lineage>
        <taxon>Eukaryota</taxon>
        <taxon>Metazoa</taxon>
        <taxon>Spiralia</taxon>
        <taxon>Lophotrochozoa</taxon>
        <taxon>Bryozoa</taxon>
        <taxon>Gymnolaemata</taxon>
        <taxon>Cheilostomatida</taxon>
        <taxon>Flustrina</taxon>
        <taxon>Buguloidea</taxon>
        <taxon>Bugulidae</taxon>
        <taxon>Bugula</taxon>
    </lineage>
</organism>
<evidence type="ECO:0000256" key="1">
    <source>
        <dbReference type="SAM" id="MobiDB-lite"/>
    </source>
</evidence>
<dbReference type="EMBL" id="VXIV02002262">
    <property type="protein sequence ID" value="KAF6026513.1"/>
    <property type="molecule type" value="Genomic_DNA"/>
</dbReference>
<feature type="region of interest" description="Disordered" evidence="1">
    <location>
        <begin position="90"/>
        <end position="117"/>
    </location>
</feature>
<sequence>MRNENEGIRRGYQRKLLKAIDDIRKTKQEQRKMVDSQVTVLEVFKNQGFISETVENIITRQEDIDRNVSNMATQVNQLGKKLDELCRVMANRKERRDSRRADPVSGAGGSGGPRQDDLTARLLDGLSFLIPGHSL</sequence>
<proteinExistence type="predicted"/>
<comment type="caution">
    <text evidence="3">The sequence shown here is derived from an EMBL/GenBank/DDBJ whole genome shotgun (WGS) entry which is preliminary data.</text>
</comment>
<accession>A0A7J7JKZ3</accession>
<name>A0A7J7JKZ3_BUGNE</name>
<feature type="domain" description="Calmodulin-binding" evidence="2">
    <location>
        <begin position="4"/>
        <end position="47"/>
    </location>
</feature>
<dbReference type="GO" id="GO:0016020">
    <property type="term" value="C:membrane"/>
    <property type="evidence" value="ECO:0007669"/>
    <property type="project" value="InterPro"/>
</dbReference>
<dbReference type="Pfam" id="PF02888">
    <property type="entry name" value="CaMBD"/>
    <property type="match status" value="1"/>
</dbReference>
<dbReference type="Proteomes" id="UP000593567">
    <property type="component" value="Unassembled WGS sequence"/>
</dbReference>
<protein>
    <recommendedName>
        <fullName evidence="2">Calmodulin-binding domain-containing protein</fullName>
    </recommendedName>
</protein>
<dbReference type="InterPro" id="IPR036122">
    <property type="entry name" value="CaM-bd_dom_sf"/>
</dbReference>
<gene>
    <name evidence="3" type="ORF">EB796_015176</name>
</gene>
<keyword evidence="4" id="KW-1185">Reference proteome</keyword>
<dbReference type="GO" id="GO:0005516">
    <property type="term" value="F:calmodulin binding"/>
    <property type="evidence" value="ECO:0007669"/>
    <property type="project" value="InterPro"/>
</dbReference>
<evidence type="ECO:0000259" key="2">
    <source>
        <dbReference type="Pfam" id="PF02888"/>
    </source>
</evidence>
<dbReference type="InterPro" id="IPR004178">
    <property type="entry name" value="CaM-bd_dom"/>
</dbReference>
<dbReference type="Gene3D" id="1.10.287.70">
    <property type="match status" value="1"/>
</dbReference>
<reference evidence="3" key="1">
    <citation type="submission" date="2020-06" db="EMBL/GenBank/DDBJ databases">
        <title>Draft genome of Bugula neritina, a colonial animal packing powerful symbionts and potential medicines.</title>
        <authorList>
            <person name="Rayko M."/>
        </authorList>
    </citation>
    <scope>NUCLEOTIDE SEQUENCE [LARGE SCALE GENOMIC DNA]</scope>
    <source>
        <strain evidence="3">Kwan_BN1</strain>
    </source>
</reference>
<dbReference type="SUPFAM" id="SSF81327">
    <property type="entry name" value="Small-conductance potassium channel"/>
    <property type="match status" value="1"/>
</dbReference>
<dbReference type="AlphaFoldDB" id="A0A7J7JKZ3"/>
<feature type="compositionally biased region" description="Basic and acidic residues" evidence="1">
    <location>
        <begin position="90"/>
        <end position="102"/>
    </location>
</feature>
<evidence type="ECO:0000313" key="4">
    <source>
        <dbReference type="Proteomes" id="UP000593567"/>
    </source>
</evidence>
<dbReference type="GO" id="GO:0015269">
    <property type="term" value="F:calcium-activated potassium channel activity"/>
    <property type="evidence" value="ECO:0007669"/>
    <property type="project" value="InterPro"/>
</dbReference>
<evidence type="ECO:0000313" key="3">
    <source>
        <dbReference type="EMBL" id="KAF6026513.1"/>
    </source>
</evidence>